<dbReference type="EMBL" id="FOTW01000035">
    <property type="protein sequence ID" value="SFM81724.1"/>
    <property type="molecule type" value="Genomic_DNA"/>
</dbReference>
<keyword evidence="4" id="KW-0249">Electron transport</keyword>
<evidence type="ECO:0000313" key="8">
    <source>
        <dbReference type="EMBL" id="SFM81724.1"/>
    </source>
</evidence>
<dbReference type="PROSITE" id="PS51007">
    <property type="entry name" value="CYTC"/>
    <property type="match status" value="1"/>
</dbReference>
<evidence type="ECO:0000256" key="4">
    <source>
        <dbReference type="ARBA" id="ARBA00022982"/>
    </source>
</evidence>
<evidence type="ECO:0000259" key="7">
    <source>
        <dbReference type="PROSITE" id="PS51007"/>
    </source>
</evidence>
<protein>
    <submittedName>
        <fullName evidence="8">Cytochrome c</fullName>
    </submittedName>
</protein>
<dbReference type="AlphaFoldDB" id="A0A1I4TYB0"/>
<organism evidence="8 9">
    <name type="scientific">Rugamonas rubra</name>
    <dbReference type="NCBI Taxonomy" id="758825"/>
    <lineage>
        <taxon>Bacteria</taxon>
        <taxon>Pseudomonadati</taxon>
        <taxon>Pseudomonadota</taxon>
        <taxon>Betaproteobacteria</taxon>
        <taxon>Burkholderiales</taxon>
        <taxon>Oxalobacteraceae</taxon>
        <taxon>Telluria group</taxon>
        <taxon>Rugamonas</taxon>
    </lineage>
</organism>
<dbReference type="SUPFAM" id="SSF46626">
    <property type="entry name" value="Cytochrome c"/>
    <property type="match status" value="1"/>
</dbReference>
<dbReference type="Gene3D" id="1.10.760.10">
    <property type="entry name" value="Cytochrome c-like domain"/>
    <property type="match status" value="1"/>
</dbReference>
<dbReference type="PRINTS" id="PR00604">
    <property type="entry name" value="CYTCHRMECIAB"/>
</dbReference>
<keyword evidence="3 6" id="KW-0479">Metal-binding</keyword>
<dbReference type="OrthoDB" id="9805828at2"/>
<keyword evidence="9" id="KW-1185">Reference proteome</keyword>
<dbReference type="InterPro" id="IPR036909">
    <property type="entry name" value="Cyt_c-like_dom_sf"/>
</dbReference>
<evidence type="ECO:0000256" key="3">
    <source>
        <dbReference type="ARBA" id="ARBA00022723"/>
    </source>
</evidence>
<evidence type="ECO:0000256" key="6">
    <source>
        <dbReference type="PROSITE-ProRule" id="PRU00433"/>
    </source>
</evidence>
<dbReference type="Pfam" id="PF00034">
    <property type="entry name" value="Cytochrom_C"/>
    <property type="match status" value="1"/>
</dbReference>
<evidence type="ECO:0000256" key="1">
    <source>
        <dbReference type="ARBA" id="ARBA00022448"/>
    </source>
</evidence>
<dbReference type="GO" id="GO:0046872">
    <property type="term" value="F:metal ion binding"/>
    <property type="evidence" value="ECO:0007669"/>
    <property type="project" value="UniProtKB-KW"/>
</dbReference>
<sequence>MHRPPLPAPTLGRAPLPPTAPPLSAFLPAFPPPFPQAFLPVLLALTLGGLAAPSQAAGANPSGDAVAGKAAFNKCASCHQVGPSARGGFGPQLNGIVGRRAAATNYAYSAAMKKSNIVWNEAALAAFLKAPGDVVPDSKMRFWGIGNEQQRADLLAYLRTL</sequence>
<dbReference type="GO" id="GO:0009055">
    <property type="term" value="F:electron transfer activity"/>
    <property type="evidence" value="ECO:0007669"/>
    <property type="project" value="InterPro"/>
</dbReference>
<accession>A0A1I4TYB0</accession>
<dbReference type="GO" id="GO:0020037">
    <property type="term" value="F:heme binding"/>
    <property type="evidence" value="ECO:0007669"/>
    <property type="project" value="InterPro"/>
</dbReference>
<name>A0A1I4TYB0_9BURK</name>
<dbReference type="Proteomes" id="UP000199470">
    <property type="component" value="Unassembled WGS sequence"/>
</dbReference>
<keyword evidence="1" id="KW-0813">Transport</keyword>
<dbReference type="InterPro" id="IPR009056">
    <property type="entry name" value="Cyt_c-like_dom"/>
</dbReference>
<evidence type="ECO:0000256" key="2">
    <source>
        <dbReference type="ARBA" id="ARBA00022617"/>
    </source>
</evidence>
<dbReference type="PANTHER" id="PTHR11961">
    <property type="entry name" value="CYTOCHROME C"/>
    <property type="match status" value="1"/>
</dbReference>
<feature type="domain" description="Cytochrome c" evidence="7">
    <location>
        <begin position="63"/>
        <end position="161"/>
    </location>
</feature>
<keyword evidence="2 6" id="KW-0349">Heme</keyword>
<proteinExistence type="predicted"/>
<evidence type="ECO:0000313" key="9">
    <source>
        <dbReference type="Proteomes" id="UP000199470"/>
    </source>
</evidence>
<gene>
    <name evidence="8" type="ORF">SAMN02982985_05397</name>
</gene>
<reference evidence="8 9" key="1">
    <citation type="submission" date="2016-10" db="EMBL/GenBank/DDBJ databases">
        <authorList>
            <person name="de Groot N.N."/>
        </authorList>
    </citation>
    <scope>NUCLEOTIDE SEQUENCE [LARGE SCALE GENOMIC DNA]</scope>
    <source>
        <strain evidence="8 9">ATCC 43154</strain>
    </source>
</reference>
<dbReference type="STRING" id="758825.SAMN02982985_05397"/>
<evidence type="ECO:0000256" key="5">
    <source>
        <dbReference type="ARBA" id="ARBA00023004"/>
    </source>
</evidence>
<dbReference type="InterPro" id="IPR002327">
    <property type="entry name" value="Cyt_c_1A/1B"/>
</dbReference>
<keyword evidence="5 6" id="KW-0408">Iron</keyword>